<reference evidence="2" key="3">
    <citation type="submission" date="2015-04" db="UniProtKB">
        <authorList>
            <consortium name="EnsemblPlants"/>
        </authorList>
    </citation>
    <scope>IDENTIFICATION</scope>
    <source>
        <strain evidence="2">cv. Jemalong A17</strain>
    </source>
</reference>
<name>A0A072UVE2_MEDTR</name>
<dbReference type="EMBL" id="CM001219">
    <property type="protein sequence ID" value="KEH33799.1"/>
    <property type="molecule type" value="Genomic_DNA"/>
</dbReference>
<dbReference type="AlphaFoldDB" id="A0A072UVE2"/>
<evidence type="ECO:0000313" key="1">
    <source>
        <dbReference type="EMBL" id="KEH33799.1"/>
    </source>
</evidence>
<evidence type="ECO:0000313" key="3">
    <source>
        <dbReference type="Proteomes" id="UP000002051"/>
    </source>
</evidence>
<keyword evidence="3" id="KW-1185">Reference proteome</keyword>
<proteinExistence type="predicted"/>
<protein>
    <submittedName>
        <fullName evidence="1 2">Uncharacterized protein</fullName>
    </submittedName>
</protein>
<dbReference type="Proteomes" id="UP000002051">
    <property type="component" value="Chromosome 3"/>
</dbReference>
<dbReference type="HOGENOM" id="CLU_2797751_0_0_1"/>
<accession>A0A072UVE2</accession>
<reference evidence="1 3" key="2">
    <citation type="journal article" date="2014" name="BMC Genomics">
        <title>An improved genome release (version Mt4.0) for the model legume Medicago truncatula.</title>
        <authorList>
            <person name="Tang H."/>
            <person name="Krishnakumar V."/>
            <person name="Bidwell S."/>
            <person name="Rosen B."/>
            <person name="Chan A."/>
            <person name="Zhou S."/>
            <person name="Gentzbittel L."/>
            <person name="Childs K.L."/>
            <person name="Yandell M."/>
            <person name="Gundlach H."/>
            <person name="Mayer K.F."/>
            <person name="Schwartz D.C."/>
            <person name="Town C.D."/>
        </authorList>
    </citation>
    <scope>GENOME REANNOTATION</scope>
    <source>
        <strain evidence="1">A17</strain>
        <strain evidence="2 3">cv. Jemalong A17</strain>
    </source>
</reference>
<reference evidence="1 3" key="1">
    <citation type="journal article" date="2011" name="Nature">
        <title>The Medicago genome provides insight into the evolution of rhizobial symbioses.</title>
        <authorList>
            <person name="Young N.D."/>
            <person name="Debelle F."/>
            <person name="Oldroyd G.E."/>
            <person name="Geurts R."/>
            <person name="Cannon S.B."/>
            <person name="Udvardi M.K."/>
            <person name="Benedito V.A."/>
            <person name="Mayer K.F."/>
            <person name="Gouzy J."/>
            <person name="Schoof H."/>
            <person name="Van de Peer Y."/>
            <person name="Proost S."/>
            <person name="Cook D.R."/>
            <person name="Meyers B.C."/>
            <person name="Spannagl M."/>
            <person name="Cheung F."/>
            <person name="De Mita S."/>
            <person name="Krishnakumar V."/>
            <person name="Gundlach H."/>
            <person name="Zhou S."/>
            <person name="Mudge J."/>
            <person name="Bharti A.K."/>
            <person name="Murray J.D."/>
            <person name="Naoumkina M.A."/>
            <person name="Rosen B."/>
            <person name="Silverstein K.A."/>
            <person name="Tang H."/>
            <person name="Rombauts S."/>
            <person name="Zhao P.X."/>
            <person name="Zhou P."/>
            <person name="Barbe V."/>
            <person name="Bardou P."/>
            <person name="Bechner M."/>
            <person name="Bellec A."/>
            <person name="Berger A."/>
            <person name="Berges H."/>
            <person name="Bidwell S."/>
            <person name="Bisseling T."/>
            <person name="Choisne N."/>
            <person name="Couloux A."/>
            <person name="Denny R."/>
            <person name="Deshpande S."/>
            <person name="Dai X."/>
            <person name="Doyle J.J."/>
            <person name="Dudez A.M."/>
            <person name="Farmer A.D."/>
            <person name="Fouteau S."/>
            <person name="Franken C."/>
            <person name="Gibelin C."/>
            <person name="Gish J."/>
            <person name="Goldstein S."/>
            <person name="Gonzalez A.J."/>
            <person name="Green P.J."/>
            <person name="Hallab A."/>
            <person name="Hartog M."/>
            <person name="Hua A."/>
            <person name="Humphray S.J."/>
            <person name="Jeong D.H."/>
            <person name="Jing Y."/>
            <person name="Jocker A."/>
            <person name="Kenton S.M."/>
            <person name="Kim D.J."/>
            <person name="Klee K."/>
            <person name="Lai H."/>
            <person name="Lang C."/>
            <person name="Lin S."/>
            <person name="Macmil S.L."/>
            <person name="Magdelenat G."/>
            <person name="Matthews L."/>
            <person name="McCorrison J."/>
            <person name="Monaghan E.L."/>
            <person name="Mun J.H."/>
            <person name="Najar F.Z."/>
            <person name="Nicholson C."/>
            <person name="Noirot C."/>
            <person name="O'Bleness M."/>
            <person name="Paule C.R."/>
            <person name="Poulain J."/>
            <person name="Prion F."/>
            <person name="Qin B."/>
            <person name="Qu C."/>
            <person name="Retzel E.F."/>
            <person name="Riddle C."/>
            <person name="Sallet E."/>
            <person name="Samain S."/>
            <person name="Samson N."/>
            <person name="Sanders I."/>
            <person name="Saurat O."/>
            <person name="Scarpelli C."/>
            <person name="Schiex T."/>
            <person name="Segurens B."/>
            <person name="Severin A.J."/>
            <person name="Sherrier D.J."/>
            <person name="Shi R."/>
            <person name="Sims S."/>
            <person name="Singer S.R."/>
            <person name="Sinharoy S."/>
            <person name="Sterck L."/>
            <person name="Viollet A."/>
            <person name="Wang B.B."/>
            <person name="Wang K."/>
            <person name="Wang M."/>
            <person name="Wang X."/>
            <person name="Warfsmann J."/>
            <person name="Weissenbach J."/>
            <person name="White D.D."/>
            <person name="White J.D."/>
            <person name="Wiley G.B."/>
            <person name="Wincker P."/>
            <person name="Xing Y."/>
            <person name="Yang L."/>
            <person name="Yao Z."/>
            <person name="Ying F."/>
            <person name="Zhai J."/>
            <person name="Zhou L."/>
            <person name="Zuber A."/>
            <person name="Denarie J."/>
            <person name="Dixon R.A."/>
            <person name="May G.D."/>
            <person name="Schwartz D.C."/>
            <person name="Rogers J."/>
            <person name="Quetier F."/>
            <person name="Town C.D."/>
            <person name="Roe B.A."/>
        </authorList>
    </citation>
    <scope>NUCLEOTIDE SEQUENCE [LARGE SCALE GENOMIC DNA]</scope>
    <source>
        <strain evidence="1">A17</strain>
        <strain evidence="2 3">cv. Jemalong A17</strain>
    </source>
</reference>
<organism evidence="1 3">
    <name type="scientific">Medicago truncatula</name>
    <name type="common">Barrel medic</name>
    <name type="synonym">Medicago tribuloides</name>
    <dbReference type="NCBI Taxonomy" id="3880"/>
    <lineage>
        <taxon>Eukaryota</taxon>
        <taxon>Viridiplantae</taxon>
        <taxon>Streptophyta</taxon>
        <taxon>Embryophyta</taxon>
        <taxon>Tracheophyta</taxon>
        <taxon>Spermatophyta</taxon>
        <taxon>Magnoliopsida</taxon>
        <taxon>eudicotyledons</taxon>
        <taxon>Gunneridae</taxon>
        <taxon>Pentapetalae</taxon>
        <taxon>rosids</taxon>
        <taxon>fabids</taxon>
        <taxon>Fabales</taxon>
        <taxon>Fabaceae</taxon>
        <taxon>Papilionoideae</taxon>
        <taxon>50 kb inversion clade</taxon>
        <taxon>NPAAA clade</taxon>
        <taxon>Hologalegina</taxon>
        <taxon>IRL clade</taxon>
        <taxon>Trifolieae</taxon>
        <taxon>Medicago</taxon>
    </lineage>
</organism>
<dbReference type="EnsemblPlants" id="KEH33799">
    <property type="protein sequence ID" value="KEH33799"/>
    <property type="gene ID" value="MTR_3g453010"/>
</dbReference>
<gene>
    <name evidence="1" type="ordered locus">MTR_3g453010</name>
</gene>
<sequence length="68" mass="7459">MAQFHVLKNYSTLFIVQQQSKGCDNGNENPSVETTKDFDVGSKVQASSGHEMTSSQVNANIFIQAIHT</sequence>
<evidence type="ECO:0000313" key="2">
    <source>
        <dbReference type="EnsemblPlants" id="KEH33799"/>
    </source>
</evidence>